<dbReference type="GO" id="GO:0005634">
    <property type="term" value="C:nucleus"/>
    <property type="evidence" value="ECO:0007669"/>
    <property type="project" value="TreeGrafter"/>
</dbReference>
<dbReference type="InterPro" id="IPR036388">
    <property type="entry name" value="WH-like_DNA-bd_sf"/>
</dbReference>
<dbReference type="PANTHER" id="PTHR46060:SF2">
    <property type="entry name" value="HISTONE-LYSINE N-METHYLTRANSFERASE SETMAR"/>
    <property type="match status" value="1"/>
</dbReference>
<dbReference type="GO" id="GO:0015074">
    <property type="term" value="P:DNA integration"/>
    <property type="evidence" value="ECO:0007669"/>
    <property type="project" value="TreeGrafter"/>
</dbReference>
<proteinExistence type="predicted"/>
<accession>A0A816HWH7</accession>
<dbReference type="PANTHER" id="PTHR46060">
    <property type="entry name" value="MARINER MOS1 TRANSPOSASE-LIKE PROTEIN"/>
    <property type="match status" value="1"/>
</dbReference>
<keyword evidence="2" id="KW-1185">Reference proteome</keyword>
<dbReference type="GO" id="GO:0003690">
    <property type="term" value="F:double-stranded DNA binding"/>
    <property type="evidence" value="ECO:0007669"/>
    <property type="project" value="TreeGrafter"/>
</dbReference>
<evidence type="ECO:0000313" key="1">
    <source>
        <dbReference type="EMBL" id="CAF1690489.1"/>
    </source>
</evidence>
<comment type="caution">
    <text evidence="1">The sequence shown here is derived from an EMBL/GenBank/DDBJ whole genome shotgun (WGS) entry which is preliminary data.</text>
</comment>
<protein>
    <recommendedName>
        <fullName evidence="3">Transposase</fullName>
    </recommendedName>
</protein>
<dbReference type="InterPro" id="IPR052709">
    <property type="entry name" value="Transposase-MT_Hybrid"/>
</dbReference>
<dbReference type="AlphaFoldDB" id="A0A816HWH7"/>
<evidence type="ECO:0008006" key="3">
    <source>
        <dbReference type="Google" id="ProtNLM"/>
    </source>
</evidence>
<sequence>MNSCWVTQQQKQRTAYFDNWNLKLEDSSRSGRPTEIDLDILKELIESDPQLTTRCVAEQLGCSHTTVETHLELVDV</sequence>
<dbReference type="GO" id="GO:0000729">
    <property type="term" value="P:DNA double-strand break processing"/>
    <property type="evidence" value="ECO:0007669"/>
    <property type="project" value="TreeGrafter"/>
</dbReference>
<dbReference type="Pfam" id="PF13412">
    <property type="entry name" value="HTH_24"/>
    <property type="match status" value="1"/>
</dbReference>
<reference evidence="1" key="1">
    <citation type="submission" date="2021-02" db="EMBL/GenBank/DDBJ databases">
        <authorList>
            <person name="Nowell W R."/>
        </authorList>
    </citation>
    <scope>NUCLEOTIDE SEQUENCE</scope>
</reference>
<dbReference type="GO" id="GO:0031297">
    <property type="term" value="P:replication fork processing"/>
    <property type="evidence" value="ECO:0007669"/>
    <property type="project" value="TreeGrafter"/>
</dbReference>
<dbReference type="GO" id="GO:0035861">
    <property type="term" value="C:site of double-strand break"/>
    <property type="evidence" value="ECO:0007669"/>
    <property type="project" value="TreeGrafter"/>
</dbReference>
<dbReference type="GO" id="GO:0044547">
    <property type="term" value="F:DNA topoisomerase binding"/>
    <property type="evidence" value="ECO:0007669"/>
    <property type="project" value="TreeGrafter"/>
</dbReference>
<evidence type="ECO:0000313" key="2">
    <source>
        <dbReference type="Proteomes" id="UP000663828"/>
    </source>
</evidence>
<name>A0A816HWH7_ADIRI</name>
<dbReference type="GO" id="GO:0042800">
    <property type="term" value="F:histone H3K4 methyltransferase activity"/>
    <property type="evidence" value="ECO:0007669"/>
    <property type="project" value="TreeGrafter"/>
</dbReference>
<organism evidence="1 2">
    <name type="scientific">Adineta ricciae</name>
    <name type="common">Rotifer</name>
    <dbReference type="NCBI Taxonomy" id="249248"/>
    <lineage>
        <taxon>Eukaryota</taxon>
        <taxon>Metazoa</taxon>
        <taxon>Spiralia</taxon>
        <taxon>Gnathifera</taxon>
        <taxon>Rotifera</taxon>
        <taxon>Eurotatoria</taxon>
        <taxon>Bdelloidea</taxon>
        <taxon>Adinetida</taxon>
        <taxon>Adinetidae</taxon>
        <taxon>Adineta</taxon>
    </lineage>
</organism>
<dbReference type="GO" id="GO:0044774">
    <property type="term" value="P:mitotic DNA integrity checkpoint signaling"/>
    <property type="evidence" value="ECO:0007669"/>
    <property type="project" value="TreeGrafter"/>
</dbReference>
<dbReference type="GO" id="GO:0006303">
    <property type="term" value="P:double-strand break repair via nonhomologous end joining"/>
    <property type="evidence" value="ECO:0007669"/>
    <property type="project" value="TreeGrafter"/>
</dbReference>
<dbReference type="EMBL" id="CAJNOR010020402">
    <property type="protein sequence ID" value="CAF1690489.1"/>
    <property type="molecule type" value="Genomic_DNA"/>
</dbReference>
<dbReference type="GO" id="GO:0000793">
    <property type="term" value="C:condensed chromosome"/>
    <property type="evidence" value="ECO:0007669"/>
    <property type="project" value="TreeGrafter"/>
</dbReference>
<dbReference type="GO" id="GO:0000014">
    <property type="term" value="F:single-stranded DNA endodeoxyribonuclease activity"/>
    <property type="evidence" value="ECO:0007669"/>
    <property type="project" value="TreeGrafter"/>
</dbReference>
<dbReference type="Gene3D" id="1.10.10.10">
    <property type="entry name" value="Winged helix-like DNA-binding domain superfamily/Winged helix DNA-binding domain"/>
    <property type="match status" value="1"/>
</dbReference>
<dbReference type="Proteomes" id="UP000663828">
    <property type="component" value="Unassembled WGS sequence"/>
</dbReference>
<dbReference type="GO" id="GO:0003697">
    <property type="term" value="F:single-stranded DNA binding"/>
    <property type="evidence" value="ECO:0007669"/>
    <property type="project" value="TreeGrafter"/>
</dbReference>
<gene>
    <name evidence="1" type="ORF">XAT740_LOCUS63764</name>
</gene>
<dbReference type="GO" id="GO:0046975">
    <property type="term" value="F:histone H3K36 methyltransferase activity"/>
    <property type="evidence" value="ECO:0007669"/>
    <property type="project" value="TreeGrafter"/>
</dbReference>